<dbReference type="AlphaFoldDB" id="A0A073KLP2"/>
<dbReference type="STRING" id="574375.AZF08_14835"/>
<evidence type="ECO:0000256" key="1">
    <source>
        <dbReference type="ARBA" id="ARBA00004141"/>
    </source>
</evidence>
<evidence type="ECO:0000256" key="4">
    <source>
        <dbReference type="ARBA" id="ARBA00023136"/>
    </source>
</evidence>
<feature type="transmembrane region" description="Helical" evidence="5">
    <location>
        <begin position="264"/>
        <end position="282"/>
    </location>
</feature>
<evidence type="ECO:0000256" key="2">
    <source>
        <dbReference type="ARBA" id="ARBA00022692"/>
    </source>
</evidence>
<evidence type="ECO:0000313" key="7">
    <source>
        <dbReference type="Proteomes" id="UP000027778"/>
    </source>
</evidence>
<evidence type="ECO:0000256" key="3">
    <source>
        <dbReference type="ARBA" id="ARBA00022989"/>
    </source>
</evidence>
<dbReference type="PANTHER" id="PTHR33514:SF13">
    <property type="entry name" value="PROTEIN ABCI12, CHLOROPLASTIC"/>
    <property type="match status" value="1"/>
</dbReference>
<keyword evidence="4 5" id="KW-0472">Membrane</keyword>
<keyword evidence="3 5" id="KW-1133">Transmembrane helix</keyword>
<keyword evidence="2 5" id="KW-0812">Transmembrane</keyword>
<dbReference type="OrthoDB" id="2039442at2"/>
<organism evidence="6 7">
    <name type="scientific">Bacillus gaemokensis</name>
    <dbReference type="NCBI Taxonomy" id="574375"/>
    <lineage>
        <taxon>Bacteria</taxon>
        <taxon>Bacillati</taxon>
        <taxon>Bacillota</taxon>
        <taxon>Bacilli</taxon>
        <taxon>Bacillales</taxon>
        <taxon>Bacillaceae</taxon>
        <taxon>Bacillus</taxon>
        <taxon>Bacillus cereus group</taxon>
    </lineage>
</organism>
<proteinExistence type="predicted"/>
<dbReference type="PANTHER" id="PTHR33514">
    <property type="entry name" value="PROTEIN ABCI12, CHLOROPLASTIC"/>
    <property type="match status" value="1"/>
</dbReference>
<name>A0A073KLP2_9BACI</name>
<reference evidence="6 7" key="1">
    <citation type="submission" date="2014-06" db="EMBL/GenBank/DDBJ databases">
        <title>Draft genome sequence of Bacillus gaemokensis JCM 15801 (MCCC 1A00707).</title>
        <authorList>
            <person name="Lai Q."/>
            <person name="Liu Y."/>
            <person name="Shao Z."/>
        </authorList>
    </citation>
    <scope>NUCLEOTIDE SEQUENCE [LARGE SCALE GENOMIC DNA]</scope>
    <source>
        <strain evidence="6 7">JCM 15801</strain>
    </source>
</reference>
<dbReference type="Pfam" id="PF02361">
    <property type="entry name" value="CbiQ"/>
    <property type="match status" value="1"/>
</dbReference>
<dbReference type="GO" id="GO:0005886">
    <property type="term" value="C:plasma membrane"/>
    <property type="evidence" value="ECO:0007669"/>
    <property type="project" value="TreeGrafter"/>
</dbReference>
<feature type="transmembrane region" description="Helical" evidence="5">
    <location>
        <begin position="12"/>
        <end position="45"/>
    </location>
</feature>
<gene>
    <name evidence="6" type="ORF">BAGA_10075</name>
</gene>
<feature type="transmembrane region" description="Helical" evidence="5">
    <location>
        <begin position="135"/>
        <end position="153"/>
    </location>
</feature>
<feature type="transmembrane region" description="Helical" evidence="5">
    <location>
        <begin position="94"/>
        <end position="115"/>
    </location>
</feature>
<dbReference type="InterPro" id="IPR003339">
    <property type="entry name" value="ABC/ECF_trnsptr_transmembrane"/>
</dbReference>
<dbReference type="Proteomes" id="UP000027778">
    <property type="component" value="Unassembled WGS sequence"/>
</dbReference>
<evidence type="ECO:0000313" key="6">
    <source>
        <dbReference type="EMBL" id="KEK23268.1"/>
    </source>
</evidence>
<dbReference type="EMBL" id="JOTM01000018">
    <property type="protein sequence ID" value="KEK23268.1"/>
    <property type="molecule type" value="Genomic_DNA"/>
</dbReference>
<dbReference type="eggNOG" id="COG0619">
    <property type="taxonomic scope" value="Bacteria"/>
</dbReference>
<protein>
    <submittedName>
        <fullName evidence="6">ABC transporter permease</fullName>
    </submittedName>
</protein>
<comment type="caution">
    <text evidence="6">The sequence shown here is derived from an EMBL/GenBank/DDBJ whole genome shotgun (WGS) entry which is preliminary data.</text>
</comment>
<dbReference type="CDD" id="cd16914">
    <property type="entry name" value="EcfT"/>
    <property type="match status" value="1"/>
</dbReference>
<sequence length="292" mass="33724">MKINFSALHPFVNFFYYIGVMILCMVCLHPLFLMGAIIMIVLVNIMQGNGEKIRKMLPSTLVFFLMVIVLNPLLTHRGATTLFRLGDNRITLEACMYGLIMGLSLLAIMFTFTSYNDIISSHKFLYLFSRISPKVVLLTMITVRFVPLFIRRLRQITLVQKTKGVQLDSGSLIDRIKNGMKLLQVLLVCSLEDALQTADSMQARGFGVTKRSTYIRYRMGKQDYYIFTCLVILLLSCFALNYYGAGKLLIYPRVESLVFQQYDGVLFVLFSMFISLPIIMEGREWLWWRMQK</sequence>
<feature type="transmembrane region" description="Helical" evidence="5">
    <location>
        <begin position="224"/>
        <end position="244"/>
    </location>
</feature>
<evidence type="ECO:0000256" key="5">
    <source>
        <dbReference type="SAM" id="Phobius"/>
    </source>
</evidence>
<keyword evidence="7" id="KW-1185">Reference proteome</keyword>
<accession>A0A073KLP2</accession>
<feature type="transmembrane region" description="Helical" evidence="5">
    <location>
        <begin position="57"/>
        <end position="74"/>
    </location>
</feature>
<dbReference type="RefSeq" id="WP_033675870.1">
    <property type="nucleotide sequence ID" value="NZ_JOTM01000018.1"/>
</dbReference>
<comment type="subcellular location">
    <subcellularLocation>
        <location evidence="1">Membrane</location>
        <topology evidence="1">Multi-pass membrane protein</topology>
    </subcellularLocation>
</comment>